<sequence>MSGNRKQGNPPWGLRWRSSTIFIMSTVSMSTFTEFFLYAMIVPVMPSALVTRAGVPFEHREYWVSVLLMCEAAVSVICCPIFGFLVDISGTRQLPYLFGLSLLGTSMILLAFAKTLSIFILARLLQGGATAMVAVAGLALATDSFDKDRLGTAVGYLGSASALGFVLGPFLGGLIYTNFGYEAVFVMAAVLVGVDFILRILLVEKKVMESWIEADTESPDDDNQHITGNLNQCSSTNEGGFLLLKLIRQPRILITLWALLVIGIFFSAFDATLPIFVESTFHWSPVGAGLIFLPSAFTSLMGPYFGSICNHYGPRAMAFTGFILLCPTLICLSVVEHNSWPHIATLVVLLCLTGLFINVGLPALYVESQAVLEDMECKRPGITGPKGAIAQAFSLQTMAQFIGLFFGPLWGGFIEYHFGWKAMAWTLGLLAFVTAIPMLWLSGKVHDAKDDVGGETEPLLGDRLER</sequence>
<keyword evidence="10" id="KW-1185">Reference proteome</keyword>
<dbReference type="OrthoDB" id="5086884at2759"/>
<dbReference type="InterPro" id="IPR036259">
    <property type="entry name" value="MFS_trans_sf"/>
</dbReference>
<dbReference type="AlphaFoldDB" id="A0A9W9MC72"/>
<dbReference type="InterPro" id="IPR020846">
    <property type="entry name" value="MFS_dom"/>
</dbReference>
<dbReference type="GO" id="GO:0016020">
    <property type="term" value="C:membrane"/>
    <property type="evidence" value="ECO:0007669"/>
    <property type="project" value="UniProtKB-SubCell"/>
</dbReference>
<dbReference type="PANTHER" id="PTHR23506:SF29">
    <property type="entry name" value="TRANSPORTER, PUTATIVE (AFU_ORTHOLOGUE AFUA_2G10530)-RELATED"/>
    <property type="match status" value="1"/>
</dbReference>
<feature type="transmembrane region" description="Helical" evidence="7">
    <location>
        <begin position="21"/>
        <end position="42"/>
    </location>
</feature>
<evidence type="ECO:0000259" key="8">
    <source>
        <dbReference type="PROSITE" id="PS50850"/>
    </source>
</evidence>
<evidence type="ECO:0000256" key="3">
    <source>
        <dbReference type="ARBA" id="ARBA00022448"/>
    </source>
</evidence>
<proteinExistence type="inferred from homology"/>
<dbReference type="InterPro" id="IPR001958">
    <property type="entry name" value="Tet-R_TetA/multi-R_MdtG-like"/>
</dbReference>
<feature type="transmembrane region" description="Helical" evidence="7">
    <location>
        <begin position="283"/>
        <end position="304"/>
    </location>
</feature>
<evidence type="ECO:0000256" key="2">
    <source>
        <dbReference type="ARBA" id="ARBA00006829"/>
    </source>
</evidence>
<evidence type="ECO:0000256" key="5">
    <source>
        <dbReference type="ARBA" id="ARBA00022989"/>
    </source>
</evidence>
<feature type="transmembrane region" description="Helical" evidence="7">
    <location>
        <begin position="153"/>
        <end position="177"/>
    </location>
</feature>
<feature type="transmembrane region" description="Helical" evidence="7">
    <location>
        <begin position="62"/>
        <end position="86"/>
    </location>
</feature>
<name>A0A9W9MC72_9EURO</name>
<comment type="subcellular location">
    <subcellularLocation>
        <location evidence="1">Membrane</location>
        <topology evidence="1">Multi-pass membrane protein</topology>
    </subcellularLocation>
</comment>
<feature type="transmembrane region" description="Helical" evidence="7">
    <location>
        <begin position="183"/>
        <end position="202"/>
    </location>
</feature>
<dbReference type="Pfam" id="PF07690">
    <property type="entry name" value="MFS_1"/>
    <property type="match status" value="1"/>
</dbReference>
<comment type="similarity">
    <text evidence="2">Belongs to the major facilitator superfamily. Vesicular transporter family.</text>
</comment>
<evidence type="ECO:0000313" key="10">
    <source>
        <dbReference type="Proteomes" id="UP001150942"/>
    </source>
</evidence>
<reference evidence="9" key="1">
    <citation type="submission" date="2022-11" db="EMBL/GenBank/DDBJ databases">
        <authorList>
            <person name="Petersen C."/>
        </authorList>
    </citation>
    <scope>NUCLEOTIDE SEQUENCE</scope>
    <source>
        <strain evidence="9">IBT 20477</strain>
    </source>
</reference>
<feature type="transmembrane region" description="Helical" evidence="7">
    <location>
        <begin position="341"/>
        <end position="366"/>
    </location>
</feature>
<evidence type="ECO:0000256" key="6">
    <source>
        <dbReference type="ARBA" id="ARBA00023136"/>
    </source>
</evidence>
<dbReference type="Gene3D" id="1.20.1250.20">
    <property type="entry name" value="MFS general substrate transporter like domains"/>
    <property type="match status" value="1"/>
</dbReference>
<feature type="transmembrane region" description="Helical" evidence="7">
    <location>
        <begin position="93"/>
        <end position="112"/>
    </location>
</feature>
<dbReference type="CDD" id="cd17325">
    <property type="entry name" value="MFS_MdtG_SLC18_like"/>
    <property type="match status" value="1"/>
</dbReference>
<dbReference type="SUPFAM" id="SSF103473">
    <property type="entry name" value="MFS general substrate transporter"/>
    <property type="match status" value="1"/>
</dbReference>
<feature type="transmembrane region" description="Helical" evidence="7">
    <location>
        <begin position="422"/>
        <end position="441"/>
    </location>
</feature>
<dbReference type="Proteomes" id="UP001150942">
    <property type="component" value="Unassembled WGS sequence"/>
</dbReference>
<dbReference type="InterPro" id="IPR011701">
    <property type="entry name" value="MFS"/>
</dbReference>
<feature type="transmembrane region" description="Helical" evidence="7">
    <location>
        <begin position="387"/>
        <end position="410"/>
    </location>
</feature>
<keyword evidence="6 7" id="KW-0472">Membrane</keyword>
<dbReference type="PANTHER" id="PTHR23506">
    <property type="entry name" value="GH10249P"/>
    <property type="match status" value="1"/>
</dbReference>
<evidence type="ECO:0000256" key="7">
    <source>
        <dbReference type="SAM" id="Phobius"/>
    </source>
</evidence>
<comment type="caution">
    <text evidence="9">The sequence shown here is derived from an EMBL/GenBank/DDBJ whole genome shotgun (WGS) entry which is preliminary data.</text>
</comment>
<keyword evidence="4 7" id="KW-0812">Transmembrane</keyword>
<organism evidence="9 10">
    <name type="scientific">Penicillium cf. viridicatum</name>
    <dbReference type="NCBI Taxonomy" id="2972119"/>
    <lineage>
        <taxon>Eukaryota</taxon>
        <taxon>Fungi</taxon>
        <taxon>Dikarya</taxon>
        <taxon>Ascomycota</taxon>
        <taxon>Pezizomycotina</taxon>
        <taxon>Eurotiomycetes</taxon>
        <taxon>Eurotiomycetidae</taxon>
        <taxon>Eurotiales</taxon>
        <taxon>Aspergillaceae</taxon>
        <taxon>Penicillium</taxon>
    </lineage>
</organism>
<dbReference type="PROSITE" id="PS50850">
    <property type="entry name" value="MFS"/>
    <property type="match status" value="1"/>
</dbReference>
<feature type="transmembrane region" description="Helical" evidence="7">
    <location>
        <begin position="252"/>
        <end position="277"/>
    </location>
</feature>
<evidence type="ECO:0000256" key="4">
    <source>
        <dbReference type="ARBA" id="ARBA00022692"/>
    </source>
</evidence>
<protein>
    <submittedName>
        <fullName evidence="9">Major facilitator superfamily domain general substrate transporter</fullName>
    </submittedName>
</protein>
<dbReference type="EMBL" id="JAPQKQ010000005">
    <property type="protein sequence ID" value="KAJ5196568.1"/>
    <property type="molecule type" value="Genomic_DNA"/>
</dbReference>
<dbReference type="GO" id="GO:0022857">
    <property type="term" value="F:transmembrane transporter activity"/>
    <property type="evidence" value="ECO:0007669"/>
    <property type="project" value="InterPro"/>
</dbReference>
<evidence type="ECO:0000313" key="9">
    <source>
        <dbReference type="EMBL" id="KAJ5196568.1"/>
    </source>
</evidence>
<reference evidence="9" key="2">
    <citation type="journal article" date="2023" name="IMA Fungus">
        <title>Comparative genomic study of the Penicillium genus elucidates a diverse pangenome and 15 lateral gene transfer events.</title>
        <authorList>
            <person name="Petersen C."/>
            <person name="Sorensen T."/>
            <person name="Nielsen M.R."/>
            <person name="Sondergaard T.E."/>
            <person name="Sorensen J.L."/>
            <person name="Fitzpatrick D.A."/>
            <person name="Frisvad J.C."/>
            <person name="Nielsen K.L."/>
        </authorList>
    </citation>
    <scope>NUCLEOTIDE SEQUENCE</scope>
    <source>
        <strain evidence="9">IBT 20477</strain>
    </source>
</reference>
<feature type="transmembrane region" description="Helical" evidence="7">
    <location>
        <begin position="316"/>
        <end position="335"/>
    </location>
</feature>
<feature type="transmembrane region" description="Helical" evidence="7">
    <location>
        <begin position="118"/>
        <end position="141"/>
    </location>
</feature>
<keyword evidence="5 7" id="KW-1133">Transmembrane helix</keyword>
<gene>
    <name evidence="9" type="ORF">N7449_007047</name>
</gene>
<feature type="domain" description="Major facilitator superfamily (MFS) profile" evidence="8">
    <location>
        <begin position="23"/>
        <end position="446"/>
    </location>
</feature>
<accession>A0A9W9MC72</accession>
<dbReference type="PRINTS" id="PR01035">
    <property type="entry name" value="TCRTETA"/>
</dbReference>
<dbReference type="InterPro" id="IPR050930">
    <property type="entry name" value="MFS_Vesicular_Transporter"/>
</dbReference>
<evidence type="ECO:0000256" key="1">
    <source>
        <dbReference type="ARBA" id="ARBA00004141"/>
    </source>
</evidence>
<keyword evidence="3" id="KW-0813">Transport</keyword>